<evidence type="ECO:0000256" key="3">
    <source>
        <dbReference type="ARBA" id="ARBA00022679"/>
    </source>
</evidence>
<evidence type="ECO:0000256" key="5">
    <source>
        <dbReference type="ARBA" id="ARBA00022989"/>
    </source>
</evidence>
<evidence type="ECO:0000256" key="4">
    <source>
        <dbReference type="ARBA" id="ARBA00022692"/>
    </source>
</evidence>
<evidence type="ECO:0000256" key="8">
    <source>
        <dbReference type="SAM" id="Phobius"/>
    </source>
</evidence>
<reference evidence="11" key="1">
    <citation type="journal article" date="2019" name="Int. J. Syst. Evol. Microbiol.">
        <title>The Global Catalogue of Microorganisms (GCM) 10K type strain sequencing project: providing services to taxonomists for standard genome sequencing and annotation.</title>
        <authorList>
            <consortium name="The Broad Institute Genomics Platform"/>
            <consortium name="The Broad Institute Genome Sequencing Center for Infectious Disease"/>
            <person name="Wu L."/>
            <person name="Ma J."/>
        </authorList>
    </citation>
    <scope>NUCLEOTIDE SEQUENCE [LARGE SCALE GENOMIC DNA]</scope>
    <source>
        <strain evidence="11">JCM 16902</strain>
    </source>
</reference>
<protein>
    <submittedName>
        <fullName evidence="10">Sugar transferase</fullName>
    </submittedName>
</protein>
<evidence type="ECO:0000256" key="1">
    <source>
        <dbReference type="ARBA" id="ARBA00004141"/>
    </source>
</evidence>
<evidence type="ECO:0000256" key="2">
    <source>
        <dbReference type="ARBA" id="ARBA00006464"/>
    </source>
</evidence>
<keyword evidence="11" id="KW-1185">Reference proteome</keyword>
<keyword evidence="6 8" id="KW-0472">Membrane</keyword>
<evidence type="ECO:0000256" key="6">
    <source>
        <dbReference type="ARBA" id="ARBA00023136"/>
    </source>
</evidence>
<keyword evidence="3 10" id="KW-0808">Transferase</keyword>
<dbReference type="Pfam" id="PF02397">
    <property type="entry name" value="Bac_transf"/>
    <property type="match status" value="1"/>
</dbReference>
<comment type="caution">
    <text evidence="10">The sequence shown here is derived from an EMBL/GenBank/DDBJ whole genome shotgun (WGS) entry which is preliminary data.</text>
</comment>
<gene>
    <name evidence="10" type="ORF">GCM10022223_00250</name>
</gene>
<feature type="transmembrane region" description="Helical" evidence="8">
    <location>
        <begin position="125"/>
        <end position="143"/>
    </location>
</feature>
<dbReference type="Proteomes" id="UP001501074">
    <property type="component" value="Unassembled WGS sequence"/>
</dbReference>
<feature type="transmembrane region" description="Helical" evidence="8">
    <location>
        <begin position="86"/>
        <end position="104"/>
    </location>
</feature>
<dbReference type="GO" id="GO:0016740">
    <property type="term" value="F:transferase activity"/>
    <property type="evidence" value="ECO:0007669"/>
    <property type="project" value="UniProtKB-KW"/>
</dbReference>
<dbReference type="InterPro" id="IPR003362">
    <property type="entry name" value="Bact_transf"/>
</dbReference>
<keyword evidence="5 8" id="KW-1133">Transmembrane helix</keyword>
<dbReference type="PANTHER" id="PTHR30576:SF10">
    <property type="entry name" value="SLL5057 PROTEIN"/>
    <property type="match status" value="1"/>
</dbReference>
<dbReference type="Gene3D" id="3.40.50.720">
    <property type="entry name" value="NAD(P)-binding Rossmann-like Domain"/>
    <property type="match status" value="1"/>
</dbReference>
<keyword evidence="4 8" id="KW-0812">Transmembrane</keyword>
<evidence type="ECO:0000256" key="7">
    <source>
        <dbReference type="SAM" id="MobiDB-lite"/>
    </source>
</evidence>
<feature type="region of interest" description="Disordered" evidence="7">
    <location>
        <begin position="20"/>
        <end position="50"/>
    </location>
</feature>
<feature type="transmembrane region" description="Helical" evidence="8">
    <location>
        <begin position="149"/>
        <end position="166"/>
    </location>
</feature>
<evidence type="ECO:0000259" key="9">
    <source>
        <dbReference type="Pfam" id="PF02397"/>
    </source>
</evidence>
<feature type="transmembrane region" description="Helical" evidence="8">
    <location>
        <begin position="61"/>
        <end position="80"/>
    </location>
</feature>
<dbReference type="EMBL" id="BAAAZO010000001">
    <property type="protein sequence ID" value="GAA3589739.1"/>
    <property type="molecule type" value="Genomic_DNA"/>
</dbReference>
<dbReference type="NCBIfam" id="TIGR03025">
    <property type="entry name" value="EPS_sugtrans"/>
    <property type="match status" value="1"/>
</dbReference>
<dbReference type="RefSeq" id="WP_231485306.1">
    <property type="nucleotide sequence ID" value="NZ_BAAAZO010000001.1"/>
</dbReference>
<comment type="subcellular location">
    <subcellularLocation>
        <location evidence="1">Membrane</location>
        <topology evidence="1">Multi-pass membrane protein</topology>
    </subcellularLocation>
</comment>
<dbReference type="Pfam" id="PF13727">
    <property type="entry name" value="CoA_binding_3"/>
    <property type="match status" value="1"/>
</dbReference>
<sequence length="512" mass="55562">MAVMEPGGTVDQLTQLDDVVARPSGPPGTGSVPRQQVHKTGRHIGAGSAEPGATMRRYQRMAVASDGLASLLGGVAASVVRFGEPAPAYIAFTLLLPFLWLGIITAQRGYERRFLGTGPEEYRRINQAGLMMFCLIAVVSYALRSEVARGYVFLAIPVTLLLTLAFRRQLRGWIYRLRDRGLALQRVLVVGRADVVVSVIEKLDNEPQHGLVPVGACVPFVGVEVSHVNDVPVVGDPDRVLDAVEATGAHVVAVVSHPDLSGQALRRLSWALEERGVELIVSPGIIEVAGPRLSIRPIAGLSLLHLERPSANGGRMMGKVVFDRVGALVLTLAALPLLMLIAVAIKVTGPGPVLYRQTRVGAGGREFMMLKFRSMVVDADQRRAALLTLSEGNGVLFKLRKDPRVTRVGGLLRRLSLDELPQLLNVVRGDMSLVGPRPPLPEEVAAYSDDATRRLKVKPGLTGLWQVSGRSDLNWEESLRLDLRYTDNWSIALDVTILWRTVRAVVRGAGAY</sequence>
<evidence type="ECO:0000313" key="11">
    <source>
        <dbReference type="Proteomes" id="UP001501074"/>
    </source>
</evidence>
<accession>A0ABP6YRY7</accession>
<dbReference type="InterPro" id="IPR017475">
    <property type="entry name" value="EPS_sugar_tfrase"/>
</dbReference>
<name>A0ABP6YRY7_9ACTN</name>
<organism evidence="10 11">
    <name type="scientific">Kineosporia mesophila</name>
    <dbReference type="NCBI Taxonomy" id="566012"/>
    <lineage>
        <taxon>Bacteria</taxon>
        <taxon>Bacillati</taxon>
        <taxon>Actinomycetota</taxon>
        <taxon>Actinomycetes</taxon>
        <taxon>Kineosporiales</taxon>
        <taxon>Kineosporiaceae</taxon>
        <taxon>Kineosporia</taxon>
    </lineage>
</organism>
<dbReference type="PANTHER" id="PTHR30576">
    <property type="entry name" value="COLANIC BIOSYNTHESIS UDP-GLUCOSE LIPID CARRIER TRANSFERASE"/>
    <property type="match status" value="1"/>
</dbReference>
<proteinExistence type="inferred from homology"/>
<feature type="domain" description="Bacterial sugar transferase" evidence="9">
    <location>
        <begin position="319"/>
        <end position="506"/>
    </location>
</feature>
<comment type="similarity">
    <text evidence="2">Belongs to the bacterial sugar transferase family.</text>
</comment>
<feature type="transmembrane region" description="Helical" evidence="8">
    <location>
        <begin position="325"/>
        <end position="345"/>
    </location>
</feature>
<evidence type="ECO:0000313" key="10">
    <source>
        <dbReference type="EMBL" id="GAA3589739.1"/>
    </source>
</evidence>